<gene>
    <name evidence="2" type="ORF">KCG46_05540</name>
</gene>
<accession>A0A9X1F3H6</accession>
<proteinExistence type="predicted"/>
<name>A0A9X1F3H6_9SPHN</name>
<dbReference type="InterPro" id="IPR025461">
    <property type="entry name" value="ABA4-like"/>
</dbReference>
<evidence type="ECO:0000313" key="3">
    <source>
        <dbReference type="Proteomes" id="UP001138681"/>
    </source>
</evidence>
<dbReference type="RefSeq" id="WP_218404288.1">
    <property type="nucleotide sequence ID" value="NZ_JAGSPC010000001.1"/>
</dbReference>
<dbReference type="AlphaFoldDB" id="A0A9X1F3H6"/>
<keyword evidence="1" id="KW-0812">Transmembrane</keyword>
<feature type="transmembrane region" description="Helical" evidence="1">
    <location>
        <begin position="77"/>
        <end position="97"/>
    </location>
</feature>
<organism evidence="2 3">
    <name type="scientific">Erythrobacter crassostreae</name>
    <dbReference type="NCBI Taxonomy" id="2828328"/>
    <lineage>
        <taxon>Bacteria</taxon>
        <taxon>Pseudomonadati</taxon>
        <taxon>Pseudomonadota</taxon>
        <taxon>Alphaproteobacteria</taxon>
        <taxon>Sphingomonadales</taxon>
        <taxon>Erythrobacteraceae</taxon>
        <taxon>Erythrobacter/Porphyrobacter group</taxon>
        <taxon>Erythrobacter</taxon>
    </lineage>
</organism>
<dbReference type="Pfam" id="PF14108">
    <property type="entry name" value="ABA4-like"/>
    <property type="match status" value="1"/>
</dbReference>
<dbReference type="EMBL" id="JAGSPC010000001">
    <property type="protein sequence ID" value="MBV7259039.1"/>
    <property type="molecule type" value="Genomic_DNA"/>
</dbReference>
<evidence type="ECO:0000313" key="2">
    <source>
        <dbReference type="EMBL" id="MBV7259039.1"/>
    </source>
</evidence>
<feature type="transmembrane region" description="Helical" evidence="1">
    <location>
        <begin position="6"/>
        <end position="25"/>
    </location>
</feature>
<evidence type="ECO:0000256" key="1">
    <source>
        <dbReference type="SAM" id="Phobius"/>
    </source>
</evidence>
<feature type="transmembrane region" description="Helical" evidence="1">
    <location>
        <begin position="109"/>
        <end position="132"/>
    </location>
</feature>
<dbReference type="Proteomes" id="UP001138681">
    <property type="component" value="Unassembled WGS sequence"/>
</dbReference>
<protein>
    <submittedName>
        <fullName evidence="2">DUF4281 domain-containing protein</fullName>
    </submittedName>
</protein>
<keyword evidence="1" id="KW-0472">Membrane</keyword>
<reference evidence="2" key="1">
    <citation type="submission" date="2021-04" db="EMBL/GenBank/DDBJ databases">
        <authorList>
            <person name="Pira H."/>
            <person name="Risdian C."/>
            <person name="Wink J."/>
        </authorList>
    </citation>
    <scope>NUCLEOTIDE SEQUENCE</scope>
    <source>
        <strain evidence="2">WH158</strain>
    </source>
</reference>
<sequence length="152" mass="16194">MTPEGIFGVAGQAAMLGWLILIFLPRRWPALLWLPRFIIPFGLSLLYSGLAMAHILTVDGGGFGSLAEVKTLLSNDWALLAGWVHYLAFDLFIGGWIAVQADKVGISRLIQAPILLATFMAGPLGLALFLAMRAGFVRGAPSEEAVMQGAAA</sequence>
<keyword evidence="1" id="KW-1133">Transmembrane helix</keyword>
<comment type="caution">
    <text evidence="2">The sequence shown here is derived from an EMBL/GenBank/DDBJ whole genome shotgun (WGS) entry which is preliminary data.</text>
</comment>
<keyword evidence="3" id="KW-1185">Reference proteome</keyword>
<feature type="transmembrane region" description="Helical" evidence="1">
    <location>
        <begin position="37"/>
        <end position="57"/>
    </location>
</feature>